<reference evidence="1 2" key="2">
    <citation type="journal article" date="2022" name="Mol. Ecol. Resour.">
        <title>The genomes of chicory, endive, great burdock and yacon provide insights into Asteraceae paleo-polyploidization history and plant inulin production.</title>
        <authorList>
            <person name="Fan W."/>
            <person name="Wang S."/>
            <person name="Wang H."/>
            <person name="Wang A."/>
            <person name="Jiang F."/>
            <person name="Liu H."/>
            <person name="Zhao H."/>
            <person name="Xu D."/>
            <person name="Zhang Y."/>
        </authorList>
    </citation>
    <scope>NUCLEOTIDE SEQUENCE [LARGE SCALE GENOMIC DNA]</scope>
    <source>
        <strain evidence="2">cv. Yunnan</strain>
        <tissue evidence="1">Leaves</tissue>
    </source>
</reference>
<sequence length="150" mass="17932">MVGDPSLGYLTPKETEVKLPRPTMKITDSAELADFCLRKRKEFDDLVRRVRWNKSVWVKYSEWEDSQKNFIRARAVWERALQVDCRDHTMWLKYANAEMKNKFLNHARNIWDRAVTLLPRVDQLWYTYIHMEEMLGNVAGMFVNMNLSLC</sequence>
<dbReference type="EMBL" id="CM042018">
    <property type="protein sequence ID" value="KAI3827164.1"/>
    <property type="molecule type" value="Genomic_DNA"/>
</dbReference>
<protein>
    <submittedName>
        <fullName evidence="1">Uncharacterized protein</fullName>
    </submittedName>
</protein>
<accession>A0ACB9K4P3</accession>
<dbReference type="Proteomes" id="UP001056120">
    <property type="component" value="Linkage Group LG01"/>
</dbReference>
<evidence type="ECO:0000313" key="1">
    <source>
        <dbReference type="EMBL" id="KAI3827164.1"/>
    </source>
</evidence>
<gene>
    <name evidence="1" type="ORF">L1987_01234</name>
</gene>
<reference evidence="2" key="1">
    <citation type="journal article" date="2022" name="Mol. Ecol. Resour.">
        <title>The genomes of chicory, endive, great burdock and yacon provide insights into Asteraceae palaeo-polyploidization history and plant inulin production.</title>
        <authorList>
            <person name="Fan W."/>
            <person name="Wang S."/>
            <person name="Wang H."/>
            <person name="Wang A."/>
            <person name="Jiang F."/>
            <person name="Liu H."/>
            <person name="Zhao H."/>
            <person name="Xu D."/>
            <person name="Zhang Y."/>
        </authorList>
    </citation>
    <scope>NUCLEOTIDE SEQUENCE [LARGE SCALE GENOMIC DNA]</scope>
    <source>
        <strain evidence="2">cv. Yunnan</strain>
    </source>
</reference>
<proteinExistence type="predicted"/>
<organism evidence="1 2">
    <name type="scientific">Smallanthus sonchifolius</name>
    <dbReference type="NCBI Taxonomy" id="185202"/>
    <lineage>
        <taxon>Eukaryota</taxon>
        <taxon>Viridiplantae</taxon>
        <taxon>Streptophyta</taxon>
        <taxon>Embryophyta</taxon>
        <taxon>Tracheophyta</taxon>
        <taxon>Spermatophyta</taxon>
        <taxon>Magnoliopsida</taxon>
        <taxon>eudicotyledons</taxon>
        <taxon>Gunneridae</taxon>
        <taxon>Pentapetalae</taxon>
        <taxon>asterids</taxon>
        <taxon>campanulids</taxon>
        <taxon>Asterales</taxon>
        <taxon>Asteraceae</taxon>
        <taxon>Asteroideae</taxon>
        <taxon>Heliantheae alliance</taxon>
        <taxon>Millerieae</taxon>
        <taxon>Smallanthus</taxon>
    </lineage>
</organism>
<evidence type="ECO:0000313" key="2">
    <source>
        <dbReference type="Proteomes" id="UP001056120"/>
    </source>
</evidence>
<keyword evidence="2" id="KW-1185">Reference proteome</keyword>
<comment type="caution">
    <text evidence="1">The sequence shown here is derived from an EMBL/GenBank/DDBJ whole genome shotgun (WGS) entry which is preliminary data.</text>
</comment>
<name>A0ACB9K4P3_9ASTR</name>